<dbReference type="Proteomes" id="UP001149163">
    <property type="component" value="Unassembled WGS sequence"/>
</dbReference>
<sequence>MQCNAAEVVPIYFTVSSLAQYTWLAHADSSDATWSTKTLYMASGGSGEFGFASSDSSTDKLTNVWWTYGRYVMAEVSDANFFAEPIAGVAGWYTLSWGVSASTGTDKTLVTLRTVAPSTDSVLA</sequence>
<evidence type="ECO:0000313" key="2">
    <source>
        <dbReference type="Proteomes" id="UP001149163"/>
    </source>
</evidence>
<accession>A0A9W9LP43</accession>
<dbReference type="AlphaFoldDB" id="A0A9W9LP43"/>
<name>A0A9W9LP43_9EURO</name>
<keyword evidence="2" id="KW-1185">Reference proteome</keyword>
<reference evidence="1" key="2">
    <citation type="journal article" date="2023" name="IMA Fungus">
        <title>Comparative genomic study of the Penicillium genus elucidates a diverse pangenome and 15 lateral gene transfer events.</title>
        <authorList>
            <person name="Petersen C."/>
            <person name="Sorensen T."/>
            <person name="Nielsen M.R."/>
            <person name="Sondergaard T.E."/>
            <person name="Sorensen J.L."/>
            <person name="Fitzpatrick D.A."/>
            <person name="Frisvad J.C."/>
            <person name="Nielsen K.L."/>
        </authorList>
    </citation>
    <scope>NUCLEOTIDE SEQUENCE</scope>
    <source>
        <strain evidence="1">IBT 26290</strain>
    </source>
</reference>
<dbReference type="GeneID" id="81424696"/>
<protein>
    <submittedName>
        <fullName evidence="1">Uncharacterized protein</fullName>
    </submittedName>
</protein>
<organism evidence="1 2">
    <name type="scientific">Penicillium canariense</name>
    <dbReference type="NCBI Taxonomy" id="189055"/>
    <lineage>
        <taxon>Eukaryota</taxon>
        <taxon>Fungi</taxon>
        <taxon>Dikarya</taxon>
        <taxon>Ascomycota</taxon>
        <taxon>Pezizomycotina</taxon>
        <taxon>Eurotiomycetes</taxon>
        <taxon>Eurotiomycetidae</taxon>
        <taxon>Eurotiales</taxon>
        <taxon>Aspergillaceae</taxon>
        <taxon>Penicillium</taxon>
    </lineage>
</organism>
<reference evidence="1" key="1">
    <citation type="submission" date="2022-11" db="EMBL/GenBank/DDBJ databases">
        <authorList>
            <person name="Petersen C."/>
        </authorList>
    </citation>
    <scope>NUCLEOTIDE SEQUENCE</scope>
    <source>
        <strain evidence="1">IBT 26290</strain>
    </source>
</reference>
<dbReference type="OrthoDB" id="5230873at2759"/>
<dbReference type="EMBL" id="JAPQKN010000002">
    <property type="protein sequence ID" value="KAJ5167801.1"/>
    <property type="molecule type" value="Genomic_DNA"/>
</dbReference>
<comment type="caution">
    <text evidence="1">The sequence shown here is derived from an EMBL/GenBank/DDBJ whole genome shotgun (WGS) entry which is preliminary data.</text>
</comment>
<proteinExistence type="predicted"/>
<gene>
    <name evidence="1" type="ORF">N7482_003395</name>
</gene>
<evidence type="ECO:0000313" key="1">
    <source>
        <dbReference type="EMBL" id="KAJ5167801.1"/>
    </source>
</evidence>
<dbReference type="RefSeq" id="XP_056544262.1">
    <property type="nucleotide sequence ID" value="XM_056685520.1"/>
</dbReference>